<keyword evidence="2" id="KW-1185">Reference proteome</keyword>
<reference evidence="2" key="1">
    <citation type="journal article" date="2022" name="Mol. Ecol. Resour.">
        <title>The genomes of chicory, endive, great burdock and yacon provide insights into Asteraceae palaeo-polyploidization history and plant inulin production.</title>
        <authorList>
            <person name="Fan W."/>
            <person name="Wang S."/>
            <person name="Wang H."/>
            <person name="Wang A."/>
            <person name="Jiang F."/>
            <person name="Liu H."/>
            <person name="Zhao H."/>
            <person name="Xu D."/>
            <person name="Zhang Y."/>
        </authorList>
    </citation>
    <scope>NUCLEOTIDE SEQUENCE [LARGE SCALE GENOMIC DNA]</scope>
    <source>
        <strain evidence="2">cv. Yunnan</strain>
    </source>
</reference>
<reference evidence="1 2" key="2">
    <citation type="journal article" date="2022" name="Mol. Ecol. Resour.">
        <title>The genomes of chicory, endive, great burdock and yacon provide insights into Asteraceae paleo-polyploidization history and plant inulin production.</title>
        <authorList>
            <person name="Fan W."/>
            <person name="Wang S."/>
            <person name="Wang H."/>
            <person name="Wang A."/>
            <person name="Jiang F."/>
            <person name="Liu H."/>
            <person name="Zhao H."/>
            <person name="Xu D."/>
            <person name="Zhang Y."/>
        </authorList>
    </citation>
    <scope>NUCLEOTIDE SEQUENCE [LARGE SCALE GENOMIC DNA]</scope>
    <source>
        <strain evidence="2">cv. Yunnan</strain>
        <tissue evidence="1">Leaves</tissue>
    </source>
</reference>
<organism evidence="1 2">
    <name type="scientific">Smallanthus sonchifolius</name>
    <dbReference type="NCBI Taxonomy" id="185202"/>
    <lineage>
        <taxon>Eukaryota</taxon>
        <taxon>Viridiplantae</taxon>
        <taxon>Streptophyta</taxon>
        <taxon>Embryophyta</taxon>
        <taxon>Tracheophyta</taxon>
        <taxon>Spermatophyta</taxon>
        <taxon>Magnoliopsida</taxon>
        <taxon>eudicotyledons</taxon>
        <taxon>Gunneridae</taxon>
        <taxon>Pentapetalae</taxon>
        <taxon>asterids</taxon>
        <taxon>campanulids</taxon>
        <taxon>Asterales</taxon>
        <taxon>Asteraceae</taxon>
        <taxon>Asteroideae</taxon>
        <taxon>Heliantheae alliance</taxon>
        <taxon>Millerieae</taxon>
        <taxon>Smallanthus</taxon>
    </lineage>
</organism>
<name>A0ACB9IH54_9ASTR</name>
<proteinExistence type="predicted"/>
<dbReference type="Proteomes" id="UP001056120">
    <property type="component" value="Linkage Group LG08"/>
</dbReference>
<dbReference type="EMBL" id="CM042025">
    <property type="protein sequence ID" value="KAI3806720.1"/>
    <property type="molecule type" value="Genomic_DNA"/>
</dbReference>
<sequence length="963" mass="109680">MGNQRQRQHDKKLRTMAGGGRTGRRGGRTGRVGRPPLNQSFEEEERVHAEHTESVHETEVTPTRDENPGPIQLEPEVRDAIAREVVLTLKNILPDLLSEALKKSKEEDEGNNEEKIYDNDEDEVRVASSNRGCTYKGFKDGDPPKFDGSKDSVATIEWIERMSSVINISECRPDQLVKYVAHSFTNEALGWWRNIQRTKSPNALARMTWEDLKKLIIQKFYPQNEIDRVGNEFLNFKAGNKTHRQYTSRFNELAQLVPHLVETEERMIKYYVKGLPQRVRVHVKANLPSTFESVVNLSGIVYDDYANKDPPTETQKRKWENPSRGTGIGNVTTETKKPRSDEYETCKKCGRQHLGECKIGTTTCYKCGKPGHFSRECVRNVKCQVCGLFGHPTKNCRKAGQSGSGKEREKEQPQARTRAYALTEEEARGNPDVVSGTFLVNNEHAAILFDSCASKSFISNAFSRKLGCTINTIVKAFIVQTAVGKNSAVFQVTEDCIIEIEGHKFPSRLFLLTLGGFDIVLGMDWLAANEAKIICKRKRIHLKAPSGSPITVYGDWNCTMPNIISMIKVGSYMRRGCEAYLAYVIDDRMKMNELKKVPVVCNFPEVFPEDLPGLPPDLEIEFQIDLLPRAEPVSKAPYRLAPSKMKELMSQLEELTEKGFIRPSISPWGAPVLFVKKKDGSMRMCINYRELNKRTVKNKYPLPRIDYLFDQLQSASWFSKIDLRSGYHQLKVGEKDIPKTAFRTRYGHYEFLVMSFGLTNAPAAFMDLMNKVCRPMLDRPVIVFIDDILVYSKSEGDHYCHLREVLEVLKQEKLYAKFSKCAFWLREVQFLGHVINPNDIMVDPAKIETVKEWNLPKTPTEIRSFLGLAGYYRRLRTYATRKGKANVVADALSRKEESEPIQIKACQLIITPDLMSEISKAQDEALLEGNIKRERIVGQQGNLDVNAYGVRTRFGRMWIPKIG</sequence>
<evidence type="ECO:0000313" key="1">
    <source>
        <dbReference type="EMBL" id="KAI3806720.1"/>
    </source>
</evidence>
<accession>A0ACB9IH54</accession>
<protein>
    <submittedName>
        <fullName evidence="1">Uncharacterized protein</fullName>
    </submittedName>
</protein>
<comment type="caution">
    <text evidence="1">The sequence shown here is derived from an EMBL/GenBank/DDBJ whole genome shotgun (WGS) entry which is preliminary data.</text>
</comment>
<gene>
    <name evidence="1" type="ORF">L1987_22634</name>
</gene>
<evidence type="ECO:0000313" key="2">
    <source>
        <dbReference type="Proteomes" id="UP001056120"/>
    </source>
</evidence>